<feature type="binding site" evidence="3">
    <location>
        <position position="71"/>
    </location>
    <ligand>
        <name>Mg(2+)</name>
        <dbReference type="ChEBI" id="CHEBI:18420"/>
        <label>1</label>
    </ligand>
</feature>
<protein>
    <submittedName>
        <fullName evidence="4">ADP-ribosylation/Crystallin J1</fullName>
    </submittedName>
</protein>
<dbReference type="PANTHER" id="PTHR16222">
    <property type="entry name" value="ADP-RIBOSYLGLYCOHYDROLASE"/>
    <property type="match status" value="1"/>
</dbReference>
<keyword evidence="2" id="KW-0378">Hydrolase</keyword>
<comment type="cofactor">
    <cofactor evidence="3">
        <name>Mg(2+)</name>
        <dbReference type="ChEBI" id="CHEBI:18420"/>
    </cofactor>
    <text evidence="3">Binds 2 magnesium ions per subunit.</text>
</comment>
<evidence type="ECO:0000313" key="4">
    <source>
        <dbReference type="EMBL" id="VXD20942.1"/>
    </source>
</evidence>
<dbReference type="InterPro" id="IPR036705">
    <property type="entry name" value="Ribosyl_crysJ1_sf"/>
</dbReference>
<evidence type="ECO:0000256" key="1">
    <source>
        <dbReference type="ARBA" id="ARBA00010702"/>
    </source>
</evidence>
<reference evidence="4" key="1">
    <citation type="submission" date="2019-10" db="EMBL/GenBank/DDBJ databases">
        <authorList>
            <consortium name="Genoscope - CEA"/>
            <person name="William W."/>
        </authorList>
    </citation>
    <scope>NUCLEOTIDE SEQUENCE [LARGE SCALE GENOMIC DNA]</scope>
    <source>
        <strain evidence="4">BBR_PRJEB10994</strain>
    </source>
</reference>
<dbReference type="GO" id="GO:0016787">
    <property type="term" value="F:hydrolase activity"/>
    <property type="evidence" value="ECO:0007669"/>
    <property type="project" value="UniProtKB-KW"/>
</dbReference>
<evidence type="ECO:0000256" key="3">
    <source>
        <dbReference type="PIRSR" id="PIRSR605502-1"/>
    </source>
</evidence>
<dbReference type="InterPro" id="IPR005502">
    <property type="entry name" value="Ribosyl_crysJ1"/>
</dbReference>
<gene>
    <name evidence="4" type="ORF">PL9631_530012</name>
</gene>
<comment type="caution">
    <text evidence="4">The sequence shown here is derived from an EMBL/GenBank/DDBJ whole genome shotgun (WGS) entry which is preliminary data.</text>
</comment>
<dbReference type="PANTHER" id="PTHR16222:SF24">
    <property type="entry name" value="ADP-RIBOSYLHYDROLASE ARH3"/>
    <property type="match status" value="1"/>
</dbReference>
<keyword evidence="3" id="KW-0460">Magnesium</keyword>
<keyword evidence="5" id="KW-1185">Reference proteome</keyword>
<comment type="similarity">
    <text evidence="1">Belongs to the ADP-ribosylglycohydrolase family.</text>
</comment>
<keyword evidence="3" id="KW-0479">Metal-binding</keyword>
<dbReference type="EMBL" id="CZCS02000194">
    <property type="protein sequence ID" value="VXD20942.1"/>
    <property type="molecule type" value="Genomic_DNA"/>
</dbReference>
<name>A0A7Z9E1D6_9CYAN</name>
<organism evidence="4 5">
    <name type="scientific">Planktothrix paucivesiculata PCC 9631</name>
    <dbReference type="NCBI Taxonomy" id="671071"/>
    <lineage>
        <taxon>Bacteria</taxon>
        <taxon>Bacillati</taxon>
        <taxon>Cyanobacteriota</taxon>
        <taxon>Cyanophyceae</taxon>
        <taxon>Oscillatoriophycideae</taxon>
        <taxon>Oscillatoriales</taxon>
        <taxon>Microcoleaceae</taxon>
        <taxon>Planktothrix</taxon>
    </lineage>
</organism>
<evidence type="ECO:0000313" key="5">
    <source>
        <dbReference type="Proteomes" id="UP000182190"/>
    </source>
</evidence>
<dbReference type="GO" id="GO:0046872">
    <property type="term" value="F:metal ion binding"/>
    <property type="evidence" value="ECO:0007669"/>
    <property type="project" value="UniProtKB-KW"/>
</dbReference>
<sequence>MTIIKVFWCRIWLYASCYSKHFRRCYFQGVLGLKNAIATPPLPLNTLWCLLTTSSYSEAVLKAVNLGEDTDTTAAVTGGLAGIYYGFNTIPSEWVEQIARKDDIIALADRLKQTIE</sequence>
<dbReference type="InterPro" id="IPR050792">
    <property type="entry name" value="ADP-ribosylglycohydrolase"/>
</dbReference>
<accession>A0A7Z9E1D6</accession>
<proteinExistence type="inferred from homology"/>
<dbReference type="Gene3D" id="1.10.4080.10">
    <property type="entry name" value="ADP-ribosylation/Crystallin J1"/>
    <property type="match status" value="1"/>
</dbReference>
<feature type="binding site" evidence="3">
    <location>
        <position position="69"/>
    </location>
    <ligand>
        <name>Mg(2+)</name>
        <dbReference type="ChEBI" id="CHEBI:18420"/>
        <label>1</label>
    </ligand>
</feature>
<evidence type="ECO:0000256" key="2">
    <source>
        <dbReference type="ARBA" id="ARBA00022801"/>
    </source>
</evidence>
<feature type="binding site" evidence="3">
    <location>
        <position position="72"/>
    </location>
    <ligand>
        <name>Mg(2+)</name>
        <dbReference type="ChEBI" id="CHEBI:18420"/>
        <label>1</label>
    </ligand>
</feature>
<dbReference type="SUPFAM" id="SSF101478">
    <property type="entry name" value="ADP-ribosylglycohydrolase"/>
    <property type="match status" value="1"/>
</dbReference>
<dbReference type="Pfam" id="PF03747">
    <property type="entry name" value="ADP_ribosyl_GH"/>
    <property type="match status" value="1"/>
</dbReference>
<dbReference type="AlphaFoldDB" id="A0A7Z9E1D6"/>
<dbReference type="Proteomes" id="UP000182190">
    <property type="component" value="Unassembled WGS sequence"/>
</dbReference>